<keyword evidence="6" id="KW-0819">tRNA processing</keyword>
<evidence type="ECO:0000256" key="13">
    <source>
        <dbReference type="ARBA" id="ARBA00080858"/>
    </source>
</evidence>
<dbReference type="GO" id="GO:0005634">
    <property type="term" value="C:nucleus"/>
    <property type="evidence" value="ECO:0007669"/>
    <property type="project" value="UniProtKB-SubCell"/>
</dbReference>
<feature type="region of interest" description="Disordered" evidence="16">
    <location>
        <begin position="1"/>
        <end position="108"/>
    </location>
</feature>
<dbReference type="InterPro" id="IPR020094">
    <property type="entry name" value="TruA/RsuA/RluB/E/F_N"/>
</dbReference>
<feature type="compositionally biased region" description="Basic and acidic residues" evidence="16">
    <location>
        <begin position="92"/>
        <end position="106"/>
    </location>
</feature>
<evidence type="ECO:0000256" key="9">
    <source>
        <dbReference type="ARBA" id="ARBA00036943"/>
    </source>
</evidence>
<dbReference type="GO" id="GO:0031119">
    <property type="term" value="P:tRNA pseudouridine synthesis"/>
    <property type="evidence" value="ECO:0007669"/>
    <property type="project" value="InterPro"/>
</dbReference>
<evidence type="ECO:0000256" key="10">
    <source>
        <dbReference type="ARBA" id="ARBA00053072"/>
    </source>
</evidence>
<evidence type="ECO:0000256" key="7">
    <source>
        <dbReference type="ARBA" id="ARBA00023235"/>
    </source>
</evidence>
<evidence type="ECO:0000259" key="17">
    <source>
        <dbReference type="Pfam" id="PF01416"/>
    </source>
</evidence>
<evidence type="ECO:0000256" key="8">
    <source>
        <dbReference type="ARBA" id="ARBA00023242"/>
    </source>
</evidence>
<dbReference type="STRING" id="42251.A0A2T7A0Q1"/>
<comment type="catalytic activity">
    <reaction evidence="9">
        <text>a uridine in tRNA = a pseudouridine in tRNA</text>
        <dbReference type="Rhea" id="RHEA:54572"/>
        <dbReference type="Rhea" id="RHEA-COMP:13339"/>
        <dbReference type="Rhea" id="RHEA-COMP:13934"/>
        <dbReference type="ChEBI" id="CHEBI:65314"/>
        <dbReference type="ChEBI" id="CHEBI:65315"/>
    </reaction>
</comment>
<dbReference type="GO" id="GO:0006397">
    <property type="term" value="P:mRNA processing"/>
    <property type="evidence" value="ECO:0007669"/>
    <property type="project" value="UniProtKB-KW"/>
</dbReference>
<dbReference type="GO" id="GO:0003723">
    <property type="term" value="F:RNA binding"/>
    <property type="evidence" value="ECO:0007669"/>
    <property type="project" value="InterPro"/>
</dbReference>
<comment type="catalytic activity">
    <reaction evidence="1">
        <text>a uridine in mRNA = a pseudouridine in mRNA</text>
        <dbReference type="Rhea" id="RHEA:56644"/>
        <dbReference type="Rhea" id="RHEA-COMP:14658"/>
        <dbReference type="Rhea" id="RHEA-COMP:14659"/>
        <dbReference type="ChEBI" id="CHEBI:65314"/>
        <dbReference type="ChEBI" id="CHEBI:65315"/>
    </reaction>
</comment>
<feature type="active site" description="Nucleophile" evidence="14">
    <location>
        <position position="168"/>
    </location>
</feature>
<accession>A0A2T7A0Q1</accession>
<evidence type="ECO:0000256" key="2">
    <source>
        <dbReference type="ARBA" id="ARBA00001832"/>
    </source>
</evidence>
<feature type="binding site" evidence="15">
    <location>
        <position position="224"/>
    </location>
    <ligand>
        <name>substrate</name>
    </ligand>
</feature>
<keyword evidence="5" id="KW-0507">mRNA processing</keyword>
<dbReference type="Gene3D" id="3.30.70.660">
    <property type="entry name" value="Pseudouridine synthase I, catalytic domain, C-terminal subdomain"/>
    <property type="match status" value="1"/>
</dbReference>
<feature type="region of interest" description="Disordered" evidence="16">
    <location>
        <begin position="303"/>
        <end position="336"/>
    </location>
</feature>
<comment type="catalytic activity">
    <reaction evidence="2">
        <text>uridine in snRNA = pseudouridine in snRNA</text>
        <dbReference type="Rhea" id="RHEA:51124"/>
        <dbReference type="Rhea" id="RHEA-COMP:12891"/>
        <dbReference type="Rhea" id="RHEA-COMP:12892"/>
        <dbReference type="ChEBI" id="CHEBI:65314"/>
        <dbReference type="ChEBI" id="CHEBI:65315"/>
    </reaction>
</comment>
<protein>
    <recommendedName>
        <fullName evidence="11">tRNA pseudouridine synthase 1</fullName>
    </recommendedName>
    <alternativeName>
        <fullName evidence="12">tRNA pseudouridylate synthase 1</fullName>
    </alternativeName>
    <alternativeName>
        <fullName evidence="13">tRNA-uridine isomerase 1</fullName>
    </alternativeName>
</protein>
<evidence type="ECO:0000256" key="12">
    <source>
        <dbReference type="ARBA" id="ARBA00079072"/>
    </source>
</evidence>
<evidence type="ECO:0000256" key="3">
    <source>
        <dbReference type="ARBA" id="ARBA00004123"/>
    </source>
</evidence>
<keyword evidence="19" id="KW-1185">Reference proteome</keyword>
<evidence type="ECO:0000313" key="18">
    <source>
        <dbReference type="EMBL" id="PUU81311.1"/>
    </source>
</evidence>
<dbReference type="FunFam" id="3.30.70.660:FF:000002">
    <property type="entry name" value="tRNA pseudouridine synthase"/>
    <property type="match status" value="1"/>
</dbReference>
<dbReference type="PANTHER" id="PTHR11142:SF4">
    <property type="entry name" value="PSEUDOURIDYLATE SYNTHASE 1 HOMOLOG"/>
    <property type="match status" value="1"/>
</dbReference>
<name>A0A2T7A0Q1_TUBBO</name>
<evidence type="ECO:0000256" key="4">
    <source>
        <dbReference type="ARBA" id="ARBA00009375"/>
    </source>
</evidence>
<dbReference type="InterPro" id="IPR001406">
    <property type="entry name" value="PsdUridine_synth_TruA"/>
</dbReference>
<comment type="caution">
    <text evidence="18">The sequence shown here is derived from an EMBL/GenBank/DDBJ whole genome shotgun (WGS) entry which is preliminary data.</text>
</comment>
<dbReference type="EMBL" id="NESQ01000047">
    <property type="protein sequence ID" value="PUU81311.1"/>
    <property type="molecule type" value="Genomic_DNA"/>
</dbReference>
<gene>
    <name evidence="18" type="ORF">B9Z19DRAFT_1077546</name>
</gene>
<dbReference type="GO" id="GO:0009982">
    <property type="term" value="F:pseudouridine synthase activity"/>
    <property type="evidence" value="ECO:0007669"/>
    <property type="project" value="InterPro"/>
</dbReference>
<evidence type="ECO:0000256" key="14">
    <source>
        <dbReference type="PIRSR" id="PIRSR641708-1"/>
    </source>
</evidence>
<dbReference type="CDD" id="cd02568">
    <property type="entry name" value="PseudoU_synth_PUS1_PUS2"/>
    <property type="match status" value="1"/>
</dbReference>
<dbReference type="Proteomes" id="UP000244722">
    <property type="component" value="Unassembled WGS sequence"/>
</dbReference>
<comment type="subcellular location">
    <subcellularLocation>
        <location evidence="3">Nucleus</location>
    </subcellularLocation>
</comment>
<evidence type="ECO:0000256" key="1">
    <source>
        <dbReference type="ARBA" id="ARBA00001166"/>
    </source>
</evidence>
<dbReference type="Gene3D" id="3.30.70.580">
    <property type="entry name" value="Pseudouridine synthase I, catalytic domain, N-terminal subdomain"/>
    <property type="match status" value="1"/>
</dbReference>
<evidence type="ECO:0000256" key="6">
    <source>
        <dbReference type="ARBA" id="ARBA00022694"/>
    </source>
</evidence>
<evidence type="ECO:0000256" key="15">
    <source>
        <dbReference type="PIRSR" id="PIRSR641708-2"/>
    </source>
</evidence>
<evidence type="ECO:0000256" key="11">
    <source>
        <dbReference type="ARBA" id="ARBA00073968"/>
    </source>
</evidence>
<dbReference type="GO" id="GO:0031120">
    <property type="term" value="P:snRNA pseudouridine synthesis"/>
    <property type="evidence" value="ECO:0007669"/>
    <property type="project" value="UniProtKB-ARBA"/>
</dbReference>
<feature type="region of interest" description="Disordered" evidence="16">
    <location>
        <begin position="565"/>
        <end position="584"/>
    </location>
</feature>
<sequence length="584" mass="65853">MIDTNDSSKVPLLHPDPSPTTNSPTSDKTVPSSSNSRGAKNSRARHHHNRGRGGSGSSCSKRKKEDQGRTAYKRNRDSKWEPRNAEAAGVKEGVESREEGEKEERRPKKKVAVLIGYCGTGYRGMQLNPPQKSIEGDLFEAFIQAGAISKANSDDPKKSSLVRCARTDKGVHAAGNVISLKLITEDLDIVERINSHLPEQIRVWGIVRTVGSFSSYQQCDSRRYEYLVPSHCFLPPHPKSYLAKVCYEVAEGEGDLEGFLERNKECDGWWEEVNKKIYEQLGDVDKEVLDKALEYEVKSGAATERKERIDSQEETTDSKNIDIDPDVPPREDTTDGDINVGAGLWKKIGAIYRAEKKTYRISPERLQKVREGFKSYEGTHNFHNFTIQKTFKDPSSKRFIKSFEVLDPIVINNTEWLSLRVHGQSFMMHQIRKMVGMVIMVVRTGCPLERIKEACGPRVVSIPKAPSLGLLLESPVFDAYNRKAERDFQREPIDFSKYAKEIDAFRDKMIYTKLFEEEERAHVYTQFVHFIDSFKSPLFYYLTSAGLKALDEVEKGQGAGLVGLQLLPDNGSEDEDAAKSTEAG</sequence>
<dbReference type="GO" id="GO:1990481">
    <property type="term" value="P:mRNA pseudouridine synthesis"/>
    <property type="evidence" value="ECO:0007669"/>
    <property type="project" value="TreeGrafter"/>
</dbReference>
<dbReference type="FunFam" id="3.30.70.580:FF:000002">
    <property type="entry name" value="tRNA pseudouridine synthase"/>
    <property type="match status" value="1"/>
</dbReference>
<reference evidence="18 19" key="1">
    <citation type="submission" date="2017-04" db="EMBL/GenBank/DDBJ databases">
        <title>Draft genome sequence of Tuber borchii Vittad., a whitish edible truffle.</title>
        <authorList>
            <consortium name="DOE Joint Genome Institute"/>
            <person name="Murat C."/>
            <person name="Kuo A."/>
            <person name="Barry K.W."/>
            <person name="Clum A."/>
            <person name="Dockter R.B."/>
            <person name="Fauchery L."/>
            <person name="Iotti M."/>
            <person name="Kohler A."/>
            <person name="Labutti K."/>
            <person name="Lindquist E.A."/>
            <person name="Lipzen A."/>
            <person name="Ohm R.A."/>
            <person name="Wang M."/>
            <person name="Grigoriev I.V."/>
            <person name="Zambonelli A."/>
            <person name="Martin F.M."/>
        </authorList>
    </citation>
    <scope>NUCLEOTIDE SEQUENCE [LARGE SCALE GENOMIC DNA]</scope>
    <source>
        <strain evidence="18 19">Tbo3840</strain>
    </source>
</reference>
<keyword evidence="7" id="KW-0413">Isomerase</keyword>
<keyword evidence="8" id="KW-0539">Nucleus</keyword>
<dbReference type="InterPro" id="IPR041708">
    <property type="entry name" value="PUS1/PUS2-like"/>
</dbReference>
<feature type="compositionally biased region" description="Basic and acidic residues" evidence="16">
    <location>
        <begin position="63"/>
        <end position="84"/>
    </location>
</feature>
<comment type="similarity">
    <text evidence="4">Belongs to the tRNA pseudouridine synthase TruA family.</text>
</comment>
<dbReference type="InterPro" id="IPR020103">
    <property type="entry name" value="PsdUridine_synth_cat_dom_sf"/>
</dbReference>
<feature type="compositionally biased region" description="Basic and acidic residues" evidence="16">
    <location>
        <begin position="303"/>
        <end position="333"/>
    </location>
</feature>
<feature type="compositionally biased region" description="Basic residues" evidence="16">
    <location>
        <begin position="40"/>
        <end position="51"/>
    </location>
</feature>
<evidence type="ECO:0000313" key="19">
    <source>
        <dbReference type="Proteomes" id="UP000244722"/>
    </source>
</evidence>
<evidence type="ECO:0000256" key="5">
    <source>
        <dbReference type="ARBA" id="ARBA00022664"/>
    </source>
</evidence>
<dbReference type="SUPFAM" id="SSF55120">
    <property type="entry name" value="Pseudouridine synthase"/>
    <property type="match status" value="1"/>
</dbReference>
<organism evidence="18 19">
    <name type="scientific">Tuber borchii</name>
    <name type="common">White truffle</name>
    <dbReference type="NCBI Taxonomy" id="42251"/>
    <lineage>
        <taxon>Eukaryota</taxon>
        <taxon>Fungi</taxon>
        <taxon>Dikarya</taxon>
        <taxon>Ascomycota</taxon>
        <taxon>Pezizomycotina</taxon>
        <taxon>Pezizomycetes</taxon>
        <taxon>Pezizales</taxon>
        <taxon>Tuberaceae</taxon>
        <taxon>Tuber</taxon>
    </lineage>
</organism>
<dbReference type="InterPro" id="IPR020095">
    <property type="entry name" value="PsdUridine_synth_TruA_C"/>
</dbReference>
<dbReference type="OrthoDB" id="10256309at2759"/>
<dbReference type="PANTHER" id="PTHR11142">
    <property type="entry name" value="PSEUDOURIDYLATE SYNTHASE"/>
    <property type="match status" value="1"/>
</dbReference>
<proteinExistence type="inferred from homology"/>
<dbReference type="AlphaFoldDB" id="A0A2T7A0Q1"/>
<dbReference type="InterPro" id="IPR020097">
    <property type="entry name" value="PsdUridine_synth_TruA_a/b_dom"/>
</dbReference>
<feature type="compositionally biased region" description="Polar residues" evidence="16">
    <location>
        <begin position="27"/>
        <end position="39"/>
    </location>
</feature>
<feature type="domain" description="Pseudouridine synthase I TruA alpha/beta" evidence="17">
    <location>
        <begin position="374"/>
        <end position="478"/>
    </location>
</feature>
<evidence type="ECO:0000256" key="16">
    <source>
        <dbReference type="SAM" id="MobiDB-lite"/>
    </source>
</evidence>
<dbReference type="Pfam" id="PF01416">
    <property type="entry name" value="PseudoU_synth_1"/>
    <property type="match status" value="1"/>
</dbReference>
<comment type="function">
    <text evidence="10">Formation of pseudouridine at positions 27 and 28 in the anticodon stem and loop of transfer RNAs; at positions 34 and 36 of intron-containing precursor tRNA(Ile) and at position 35 in the intron-containing tRNA(Tyr). Catalyzes pseudouridylation at position 44 in U2 snRNA. Also catalyzes pseudouridylation of mRNAs.</text>
</comment>